<reference evidence="2 3" key="1">
    <citation type="submission" date="2017-06" db="EMBL/GenBank/DDBJ databases">
        <authorList>
            <person name="Kim H.J."/>
            <person name="Triplett B.A."/>
        </authorList>
    </citation>
    <scope>NUCLEOTIDE SEQUENCE [LARGE SCALE GENOMIC DNA]</scope>
    <source>
        <strain evidence="2">FRACA_ARgP5</strain>
    </source>
</reference>
<evidence type="ECO:0000313" key="2">
    <source>
        <dbReference type="EMBL" id="SNQ49112.1"/>
    </source>
</evidence>
<evidence type="ECO:0000313" key="3">
    <source>
        <dbReference type="Proteomes" id="UP000234331"/>
    </source>
</evidence>
<keyword evidence="3" id="KW-1185">Reference proteome</keyword>
<evidence type="ECO:0000256" key="1">
    <source>
        <dbReference type="SAM" id="MobiDB-lite"/>
    </source>
</evidence>
<feature type="compositionally biased region" description="Basic residues" evidence="1">
    <location>
        <begin position="33"/>
        <end position="52"/>
    </location>
</feature>
<dbReference type="AlphaFoldDB" id="A0A2I2KTX6"/>
<proteinExistence type="predicted"/>
<dbReference type="Proteomes" id="UP000234331">
    <property type="component" value="Unassembled WGS sequence"/>
</dbReference>
<feature type="compositionally biased region" description="Basic and acidic residues" evidence="1">
    <location>
        <begin position="19"/>
        <end position="32"/>
    </location>
</feature>
<name>A0A2I2KTX6_9ACTN</name>
<dbReference type="EMBL" id="FZMO01000224">
    <property type="protein sequence ID" value="SNQ49112.1"/>
    <property type="molecule type" value="Genomic_DNA"/>
</dbReference>
<gene>
    <name evidence="2" type="ORF">FRACA_300008</name>
</gene>
<feature type="region of interest" description="Disordered" evidence="1">
    <location>
        <begin position="1"/>
        <end position="52"/>
    </location>
</feature>
<sequence length="52" mass="5688">MVPAADVAGNPAPTVDPSAGDRHETAVEPADPHRRRWTARRRAVRGARIYGR</sequence>
<protein>
    <submittedName>
        <fullName evidence="2">Uncharacterized protein</fullName>
    </submittedName>
</protein>
<organism evidence="2 3">
    <name type="scientific">Frankia canadensis</name>
    <dbReference type="NCBI Taxonomy" id="1836972"/>
    <lineage>
        <taxon>Bacteria</taxon>
        <taxon>Bacillati</taxon>
        <taxon>Actinomycetota</taxon>
        <taxon>Actinomycetes</taxon>
        <taxon>Frankiales</taxon>
        <taxon>Frankiaceae</taxon>
        <taxon>Frankia</taxon>
    </lineage>
</organism>
<accession>A0A2I2KTX6</accession>